<keyword evidence="7" id="KW-0408">Iron</keyword>
<comment type="pathway">
    <text evidence="2">Cofactor biosynthesis; coenzyme F0 biosynthesis.</text>
</comment>
<evidence type="ECO:0000256" key="5">
    <source>
        <dbReference type="ARBA" id="ARBA00022691"/>
    </source>
</evidence>
<evidence type="ECO:0000313" key="12">
    <source>
        <dbReference type="EMBL" id="PSJ04874.1"/>
    </source>
</evidence>
<evidence type="ECO:0000256" key="3">
    <source>
        <dbReference type="ARBA" id="ARBA00012126"/>
    </source>
</evidence>
<organism evidence="12 13">
    <name type="scientific">Cyanobium usitatum str. Tous</name>
    <dbReference type="NCBI Taxonomy" id="2116684"/>
    <lineage>
        <taxon>Bacteria</taxon>
        <taxon>Bacillati</taxon>
        <taxon>Cyanobacteriota</taxon>
        <taxon>Cyanophyceae</taxon>
        <taxon>Synechococcales</taxon>
        <taxon>Prochlorococcaceae</taxon>
        <taxon>Cyanobium</taxon>
    </lineage>
</organism>
<feature type="domain" description="Radical SAM core" evidence="11">
    <location>
        <begin position="14"/>
        <end position="246"/>
    </location>
</feature>
<keyword evidence="4" id="KW-0004">4Fe-4S</keyword>
<comment type="cofactor">
    <cofactor evidence="1">
        <name>[4Fe-4S] cluster</name>
        <dbReference type="ChEBI" id="CHEBI:49883"/>
    </cofactor>
</comment>
<keyword evidence="13" id="KW-1185">Reference proteome</keyword>
<dbReference type="SFLD" id="SFLDG01388">
    <property type="entry name" value="7_8-didemethyl-8-hydroxy-5-dea"/>
    <property type="match status" value="1"/>
</dbReference>
<keyword evidence="6" id="KW-0479">Metal-binding</keyword>
<protein>
    <recommendedName>
        <fullName evidence="3">7,8-didemethyl-8-hydroxy-5-deazariboflavin synthase</fullName>
        <ecNumber evidence="3">4.3.1.32</ecNumber>
    </recommendedName>
</protein>
<name>A0A2P7MUF0_9CYAN</name>
<dbReference type="GO" id="GO:0046872">
    <property type="term" value="F:metal ion binding"/>
    <property type="evidence" value="ECO:0007669"/>
    <property type="project" value="UniProtKB-KW"/>
</dbReference>
<dbReference type="PANTHER" id="PTHR43076">
    <property type="entry name" value="FO SYNTHASE (COFH)"/>
    <property type="match status" value="1"/>
</dbReference>
<evidence type="ECO:0000256" key="10">
    <source>
        <dbReference type="ARBA" id="ARBA00048974"/>
    </source>
</evidence>
<sequence>MHRISSAYVGEWPITWSPSVTLVPTRFCFNSCGYCSFRRPPDGLDPLADGLSDPQAQAALRLRPWAAEVLLLSGEVPPGSPQRRAWFSRLLALSRLAWTEGRLPHTNAGPLSIAEMASLGRFNGSMGLMLEGLGPAYDALHRQSPSKRLAVRLGQLEQAGRLGIPFTTGLLLGVGESEADRLAALELLAQLQRRWGHLQEVILQPFRPDADAALLLNATEQADLLGTIAAARSILPPEVHLQLPPNLWPLQELPAALAAGIDDLGGIDSSDVINRAYPQPTPGQLAEVLAQAGYELTPRLCVHQAWRRCLPLAMQRQALRAESRLLASKPSGLRSPWP</sequence>
<dbReference type="SFLD" id="SFLDF00294">
    <property type="entry name" value="7_8-didemethyl-8-hydroxy-5-dea"/>
    <property type="match status" value="1"/>
</dbReference>
<evidence type="ECO:0000256" key="7">
    <source>
        <dbReference type="ARBA" id="ARBA00023004"/>
    </source>
</evidence>
<dbReference type="InterPro" id="IPR034405">
    <property type="entry name" value="F420"/>
</dbReference>
<evidence type="ECO:0000256" key="2">
    <source>
        <dbReference type="ARBA" id="ARBA00004712"/>
    </source>
</evidence>
<keyword evidence="9" id="KW-0456">Lyase</keyword>
<dbReference type="PROSITE" id="PS51918">
    <property type="entry name" value="RADICAL_SAM"/>
    <property type="match status" value="1"/>
</dbReference>
<evidence type="ECO:0000256" key="1">
    <source>
        <dbReference type="ARBA" id="ARBA00001966"/>
    </source>
</evidence>
<dbReference type="InterPro" id="IPR013785">
    <property type="entry name" value="Aldolase_TIM"/>
</dbReference>
<dbReference type="InterPro" id="IPR007197">
    <property type="entry name" value="rSAM"/>
</dbReference>
<proteinExistence type="predicted"/>
<dbReference type="UniPathway" id="UPA00072"/>
<dbReference type="InterPro" id="IPR019939">
    <property type="entry name" value="CofG_family"/>
</dbReference>
<evidence type="ECO:0000256" key="9">
    <source>
        <dbReference type="ARBA" id="ARBA00023239"/>
    </source>
</evidence>
<dbReference type="Proteomes" id="UP000243002">
    <property type="component" value="Unassembled WGS sequence"/>
</dbReference>
<dbReference type="RefSeq" id="WP_106632434.1">
    <property type="nucleotide sequence ID" value="NZ_PXXO01000009.1"/>
</dbReference>
<dbReference type="InterPro" id="IPR058240">
    <property type="entry name" value="rSAM_sf"/>
</dbReference>
<dbReference type="SFLD" id="SFLDG01064">
    <property type="entry name" value="F420__menaquinone_cofactor_bio"/>
    <property type="match status" value="1"/>
</dbReference>
<dbReference type="OrthoDB" id="9802027at2"/>
<dbReference type="GO" id="GO:0016765">
    <property type="term" value="F:transferase activity, transferring alkyl or aryl (other than methyl) groups"/>
    <property type="evidence" value="ECO:0007669"/>
    <property type="project" value="InterPro"/>
</dbReference>
<dbReference type="EC" id="4.3.1.32" evidence="3"/>
<evidence type="ECO:0000256" key="4">
    <source>
        <dbReference type="ARBA" id="ARBA00022485"/>
    </source>
</evidence>
<dbReference type="GO" id="GO:0051539">
    <property type="term" value="F:4 iron, 4 sulfur cluster binding"/>
    <property type="evidence" value="ECO:0007669"/>
    <property type="project" value="UniProtKB-KW"/>
</dbReference>
<dbReference type="CDD" id="cd01335">
    <property type="entry name" value="Radical_SAM"/>
    <property type="match status" value="1"/>
</dbReference>
<comment type="caution">
    <text evidence="12">The sequence shown here is derived from an EMBL/GenBank/DDBJ whole genome shotgun (WGS) entry which is preliminary data.</text>
</comment>
<dbReference type="InterPro" id="IPR006638">
    <property type="entry name" value="Elp3/MiaA/NifB-like_rSAM"/>
</dbReference>
<dbReference type="GO" id="GO:0044689">
    <property type="term" value="F:7,8-didemethyl-8-hydroxy-5-deazariboflavin synthase activity"/>
    <property type="evidence" value="ECO:0007669"/>
    <property type="project" value="UniProtKB-EC"/>
</dbReference>
<dbReference type="PANTHER" id="PTHR43076:SF15">
    <property type="entry name" value="7,8-DIDEMETHYL-8-HYDROXY-5-DEAZARIBOFLAVIN SYNTHASE"/>
    <property type="match status" value="1"/>
</dbReference>
<dbReference type="Gene3D" id="3.20.20.70">
    <property type="entry name" value="Aldolase class I"/>
    <property type="match status" value="1"/>
</dbReference>
<keyword evidence="8" id="KW-0411">Iron-sulfur</keyword>
<evidence type="ECO:0000256" key="8">
    <source>
        <dbReference type="ARBA" id="ARBA00023014"/>
    </source>
</evidence>
<dbReference type="NCBIfam" id="NF004884">
    <property type="entry name" value="PRK06245.1"/>
    <property type="match status" value="1"/>
</dbReference>
<dbReference type="AlphaFoldDB" id="A0A2P7MUF0"/>
<accession>A0A2P7MUF0</accession>
<evidence type="ECO:0000313" key="13">
    <source>
        <dbReference type="Proteomes" id="UP000243002"/>
    </source>
</evidence>
<evidence type="ECO:0000256" key="6">
    <source>
        <dbReference type="ARBA" id="ARBA00022723"/>
    </source>
</evidence>
<keyword evidence="5" id="KW-0949">S-adenosyl-L-methionine</keyword>
<dbReference type="SMART" id="SM00729">
    <property type="entry name" value="Elp3"/>
    <property type="match status" value="1"/>
</dbReference>
<dbReference type="SFLD" id="SFLDS00029">
    <property type="entry name" value="Radical_SAM"/>
    <property type="match status" value="1"/>
</dbReference>
<evidence type="ECO:0000259" key="11">
    <source>
        <dbReference type="PROSITE" id="PS51918"/>
    </source>
</evidence>
<comment type="catalytic activity">
    <reaction evidence="10">
        <text>5-amino-5-(4-hydroxybenzyl)-6-(D-ribitylimino)-5,6-dihydrouracil + S-adenosyl-L-methionine = 7,8-didemethyl-8-hydroxy-5-deazariboflavin + 5'-deoxyadenosine + L-methionine + NH4(+) + H(+)</text>
        <dbReference type="Rhea" id="RHEA:55204"/>
        <dbReference type="ChEBI" id="CHEBI:15378"/>
        <dbReference type="ChEBI" id="CHEBI:17319"/>
        <dbReference type="ChEBI" id="CHEBI:28938"/>
        <dbReference type="ChEBI" id="CHEBI:57844"/>
        <dbReference type="ChEBI" id="CHEBI:59789"/>
        <dbReference type="ChEBI" id="CHEBI:59904"/>
        <dbReference type="ChEBI" id="CHEBI:85936"/>
        <dbReference type="EC" id="4.3.1.32"/>
    </reaction>
</comment>
<dbReference type="SUPFAM" id="SSF102114">
    <property type="entry name" value="Radical SAM enzymes"/>
    <property type="match status" value="1"/>
</dbReference>
<dbReference type="EMBL" id="PXXO01000009">
    <property type="protein sequence ID" value="PSJ04874.1"/>
    <property type="molecule type" value="Genomic_DNA"/>
</dbReference>
<gene>
    <name evidence="12" type="ORF">C7K55_09245</name>
</gene>
<reference evidence="12 13" key="1">
    <citation type="journal article" date="2018" name="Environ. Microbiol.">
        <title>Ecological and genomic features of two widespread freshwater picocyanobacteria.</title>
        <authorList>
            <person name="Cabello-Yeves P.J."/>
            <person name="Picazo A."/>
            <person name="Camacho A."/>
            <person name="Callieri C."/>
            <person name="Rosselli R."/>
            <person name="Roda-Garcia J.J."/>
            <person name="Coutinho F.H."/>
            <person name="Rodriguez-Valera F."/>
        </authorList>
    </citation>
    <scope>NUCLEOTIDE SEQUENCE [LARGE SCALE GENOMIC DNA]</scope>
    <source>
        <strain evidence="12 13">Tous</strain>
    </source>
</reference>